<dbReference type="Proteomes" id="UP001152795">
    <property type="component" value="Unassembled WGS sequence"/>
</dbReference>
<dbReference type="AlphaFoldDB" id="A0A6S7KI48"/>
<accession>A0A6S7KI48</accession>
<reference evidence="1" key="1">
    <citation type="submission" date="2020-04" db="EMBL/GenBank/DDBJ databases">
        <authorList>
            <person name="Alioto T."/>
            <person name="Alioto T."/>
            <person name="Gomez Garrido J."/>
        </authorList>
    </citation>
    <scope>NUCLEOTIDE SEQUENCE</scope>
    <source>
        <strain evidence="1">A484AB</strain>
    </source>
</reference>
<protein>
    <submittedName>
        <fullName evidence="1">Uncharacterized protein</fullName>
    </submittedName>
</protein>
<evidence type="ECO:0000313" key="2">
    <source>
        <dbReference type="Proteomes" id="UP001152795"/>
    </source>
</evidence>
<comment type="caution">
    <text evidence="1">The sequence shown here is derived from an EMBL/GenBank/DDBJ whole genome shotgun (WGS) entry which is preliminary data.</text>
</comment>
<proteinExistence type="predicted"/>
<dbReference type="EMBL" id="CACRXK020010844">
    <property type="protein sequence ID" value="CAB4020218.1"/>
    <property type="molecule type" value="Genomic_DNA"/>
</dbReference>
<keyword evidence="2" id="KW-1185">Reference proteome</keyword>
<evidence type="ECO:0000313" key="1">
    <source>
        <dbReference type="EMBL" id="CAB4020218.1"/>
    </source>
</evidence>
<gene>
    <name evidence="1" type="ORF">PACLA_8A025712</name>
</gene>
<organism evidence="1 2">
    <name type="scientific">Paramuricea clavata</name>
    <name type="common">Red gorgonian</name>
    <name type="synonym">Violescent sea-whip</name>
    <dbReference type="NCBI Taxonomy" id="317549"/>
    <lineage>
        <taxon>Eukaryota</taxon>
        <taxon>Metazoa</taxon>
        <taxon>Cnidaria</taxon>
        <taxon>Anthozoa</taxon>
        <taxon>Octocorallia</taxon>
        <taxon>Malacalcyonacea</taxon>
        <taxon>Plexauridae</taxon>
        <taxon>Paramuricea</taxon>
    </lineage>
</organism>
<name>A0A6S7KI48_PARCT</name>
<sequence>MSWSGDFESLKRFVKESLNIVGTWSSPGGEKKLFSSSDVNIQCSFAEQCSDNIEVSSDKCQCTGVEMEGVKLDIVILEAKFNKQSDALEKLHNEMASLISKPKAAHLGESFTESTQNGENIPTECLQNDKIQRLEADIAILVRGRNFESSNHCNDMGNWNSEQCDHQSLDLINQGTKQKQMQKYGNRCLNDKAPVHEVSMVSLEIANEHVSEAEQHNITNNLPTTITDNSAIIIADECASEVDKHNITNNVPATSVNNTIIMADEREWLGHLPLIEAPNNTTNNLPTTITDNSTIIIADECVSEVDKHNITNNVPATTVNNTIIMTDEREWLGHLPLIEAPNPAPSKNLLYESTFNHTFRSRYNPEAPHQQFHKNKYNSRCIRKGQNFKRPAMTNHFSARGSTHYHGYAKQIPIQSKDLGINLDSVRNAVLRIEERCPRTRKALLRSEERCPQK</sequence>